<dbReference type="RefSeq" id="WP_279295760.1">
    <property type="nucleotide sequence ID" value="NZ_JAOTIF010000002.1"/>
</dbReference>
<name>A0A9X2XTY3_9BACT</name>
<dbReference type="Proteomes" id="UP001155483">
    <property type="component" value="Unassembled WGS sequence"/>
</dbReference>
<evidence type="ECO:0000313" key="3">
    <source>
        <dbReference type="Proteomes" id="UP001155483"/>
    </source>
</evidence>
<evidence type="ECO:0000313" key="2">
    <source>
        <dbReference type="EMBL" id="MCU7548312.1"/>
    </source>
</evidence>
<keyword evidence="1" id="KW-0472">Membrane</keyword>
<feature type="transmembrane region" description="Helical" evidence="1">
    <location>
        <begin position="229"/>
        <end position="246"/>
    </location>
</feature>
<protein>
    <submittedName>
        <fullName evidence="2">Uncharacterized protein</fullName>
    </submittedName>
</protein>
<dbReference type="Gene3D" id="1.20.1420.20">
    <property type="entry name" value="M75 peptidase, HXXE motif"/>
    <property type="match status" value="1"/>
</dbReference>
<keyword evidence="1" id="KW-0812">Transmembrane</keyword>
<accession>A0A9X2XTY3</accession>
<dbReference type="PROSITE" id="PS51257">
    <property type="entry name" value="PROKAR_LIPOPROTEIN"/>
    <property type="match status" value="1"/>
</dbReference>
<gene>
    <name evidence="2" type="ORF">OCK74_04260</name>
</gene>
<organism evidence="2 3">
    <name type="scientific">Paraflavisolibacter caeni</name>
    <dbReference type="NCBI Taxonomy" id="2982496"/>
    <lineage>
        <taxon>Bacteria</taxon>
        <taxon>Pseudomonadati</taxon>
        <taxon>Bacteroidota</taxon>
        <taxon>Chitinophagia</taxon>
        <taxon>Chitinophagales</taxon>
        <taxon>Chitinophagaceae</taxon>
        <taxon>Paraflavisolibacter</taxon>
    </lineage>
</organism>
<proteinExistence type="predicted"/>
<reference evidence="2" key="2">
    <citation type="submission" date="2023-04" db="EMBL/GenBank/DDBJ databases">
        <title>Paracnuella aquatica gen. nov., sp. nov., a member of the family Chitinophagaceae isolated from a hot spring.</title>
        <authorList>
            <person name="Wang C."/>
        </authorList>
    </citation>
    <scope>NUCLEOTIDE SEQUENCE</scope>
    <source>
        <strain evidence="2">LB-8</strain>
    </source>
</reference>
<evidence type="ECO:0000256" key="1">
    <source>
        <dbReference type="SAM" id="Phobius"/>
    </source>
</evidence>
<keyword evidence="1" id="KW-1133">Transmembrane helix</keyword>
<dbReference type="EMBL" id="JAOTIF010000002">
    <property type="protein sequence ID" value="MCU7548312.1"/>
    <property type="molecule type" value="Genomic_DNA"/>
</dbReference>
<reference evidence="2" key="1">
    <citation type="submission" date="2022-09" db="EMBL/GenBank/DDBJ databases">
        <authorList>
            <person name="Yuan C."/>
            <person name="Ke Z."/>
        </authorList>
    </citation>
    <scope>NUCLEOTIDE SEQUENCE</scope>
    <source>
        <strain evidence="2">LB-8</strain>
    </source>
</reference>
<keyword evidence="3" id="KW-1185">Reference proteome</keyword>
<dbReference type="InterPro" id="IPR038352">
    <property type="entry name" value="Imelysin_sf"/>
</dbReference>
<comment type="caution">
    <text evidence="2">The sequence shown here is derived from an EMBL/GenBank/DDBJ whole genome shotgun (WGS) entry which is preliminary data.</text>
</comment>
<dbReference type="AlphaFoldDB" id="A0A9X2XTY3"/>
<sequence length="249" mass="28517">MKKIMLIASALFLSVVFIGCFFTGKQETAQQTIRLYQQDIASLNREVALLVQLIDANATPEQIQKQFKEARKAYKKIEWLAEYYNPYTVKYINGAALEEVEADEKNVVIQPEGFLVLEELLFPIPNVAQKEELLHQAKVLQSNTGRLQQVASNLQTTDAHIFDALRLEVFRILTLGISGFDSPIAHHSLPEALSSLEGMQTYFEIYEEQLQRIHYCSKKSIAYSYIHKSFYLAIMILTLSTVWHLLQNV</sequence>